<evidence type="ECO:0000313" key="13">
    <source>
        <dbReference type="EMBL" id="CAL0331172.1"/>
    </source>
</evidence>
<evidence type="ECO:0000256" key="2">
    <source>
        <dbReference type="ARBA" id="ARBA00022723"/>
    </source>
</evidence>
<feature type="domain" description="DEUBAD" evidence="12">
    <location>
        <begin position="288"/>
        <end position="399"/>
    </location>
</feature>
<comment type="caution">
    <text evidence="13">The sequence shown here is derived from an EMBL/GenBank/DDBJ whole genome shotgun (WGS) entry which is preliminary data.</text>
</comment>
<accession>A0AAV1YAY4</accession>
<dbReference type="InterPro" id="IPR013088">
    <property type="entry name" value="Znf_NHR/GATA"/>
</dbReference>
<sequence>MGKEGPCYHCGVTSTPLWRNGPPEKPVLCNACGSRWRTKGTLANYTPLHARAETDSDDQSVSRVKSLSLNKNKEVKLLKRKARQPQYVVSGKFDPDYNQGSRKHVDEDTSNRSSSGSAVSNSESCVQFGGTYASDLTGPAQSVVWEAMVPSKKRTCGGPRKPSSVEKLTKDLYTILQEQQSYFSASSEEDLIFESEAPMVSVEIGHGSMLIRHPSTIAHEEESEASSLSVDNKQCQMSESYSCSGGIPVYRDCSGVNFSSQGVAKIMQQEELKRDKSQLERIQFLGNHDSPLCLIDLNDIANYEQYMKNLTSDEQQQLLKYLPVVDSVELPNSLKIMFDSSQFKENLTYFQQLLGEGVFNISMFSAKPEHCKTLKRLVLSNLSKSKWVEQYNFLKKCKGRAGKSVSMDSPGMASSNVTNVKRLRDGENKKLPELKKTMKSPKSVIVKAGCESKEVAEDGSCFGAKSLFALPRDRSSHMMDSLNFVYENSDQDLLLEVPSNSSFPQAELLHPGPSFGAQASSCSSLIYSHVAHP</sequence>
<gene>
    <name evidence="13" type="ORF">LLUT_LOCUS32232</name>
</gene>
<keyword evidence="2" id="KW-0479">Metal-binding</keyword>
<evidence type="ECO:0008006" key="15">
    <source>
        <dbReference type="Google" id="ProtNLM"/>
    </source>
</evidence>
<keyword evidence="5" id="KW-0805">Transcription regulation</keyword>
<feature type="region of interest" description="Disordered" evidence="10">
    <location>
        <begin position="88"/>
        <end position="122"/>
    </location>
</feature>
<dbReference type="GO" id="GO:0006355">
    <property type="term" value="P:regulation of DNA-templated transcription"/>
    <property type="evidence" value="ECO:0007669"/>
    <property type="project" value="InterPro"/>
</dbReference>
<evidence type="ECO:0000256" key="7">
    <source>
        <dbReference type="ARBA" id="ARBA00023163"/>
    </source>
</evidence>
<dbReference type="GO" id="GO:0043565">
    <property type="term" value="F:sequence-specific DNA binding"/>
    <property type="evidence" value="ECO:0007669"/>
    <property type="project" value="InterPro"/>
</dbReference>
<keyword evidence="14" id="KW-1185">Reference proteome</keyword>
<dbReference type="PROSITE" id="PS51916">
    <property type="entry name" value="DEUBAD"/>
    <property type="match status" value="1"/>
</dbReference>
<evidence type="ECO:0000256" key="5">
    <source>
        <dbReference type="ARBA" id="ARBA00023015"/>
    </source>
</evidence>
<reference evidence="13 14" key="1">
    <citation type="submission" date="2024-03" db="EMBL/GenBank/DDBJ databases">
        <authorList>
            <person name="Martinez-Hernandez J."/>
        </authorList>
    </citation>
    <scope>NUCLEOTIDE SEQUENCE [LARGE SCALE GENOMIC DNA]</scope>
</reference>
<dbReference type="Pfam" id="PF00320">
    <property type="entry name" value="GATA"/>
    <property type="match status" value="1"/>
</dbReference>
<dbReference type="PANTHER" id="PTHR46855:SF1">
    <property type="entry name" value="GATA TRANSCRIPTION FACTOR 26"/>
    <property type="match status" value="1"/>
</dbReference>
<keyword evidence="4" id="KW-0862">Zinc</keyword>
<evidence type="ECO:0000259" key="11">
    <source>
        <dbReference type="PROSITE" id="PS50114"/>
    </source>
</evidence>
<dbReference type="InterPro" id="IPR000679">
    <property type="entry name" value="Znf_GATA"/>
</dbReference>
<evidence type="ECO:0000256" key="6">
    <source>
        <dbReference type="ARBA" id="ARBA00023125"/>
    </source>
</evidence>
<dbReference type="Pfam" id="PF13919">
    <property type="entry name" value="ASXH"/>
    <property type="match status" value="1"/>
</dbReference>
<protein>
    <recommendedName>
        <fullName evidence="15">GATA transcription factor 26</fullName>
    </recommendedName>
</protein>
<feature type="compositionally biased region" description="Low complexity" evidence="10">
    <location>
        <begin position="111"/>
        <end position="122"/>
    </location>
</feature>
<dbReference type="PROSITE" id="PS50114">
    <property type="entry name" value="GATA_ZN_FINGER_2"/>
    <property type="match status" value="1"/>
</dbReference>
<feature type="domain" description="GATA-type" evidence="11">
    <location>
        <begin position="7"/>
        <end position="40"/>
    </location>
</feature>
<evidence type="ECO:0000256" key="9">
    <source>
        <dbReference type="PROSITE-ProRule" id="PRU00094"/>
    </source>
</evidence>
<dbReference type="PANTHER" id="PTHR46855">
    <property type="entry name" value="OSJNBB0038F03.10 PROTEIN"/>
    <property type="match status" value="1"/>
</dbReference>
<evidence type="ECO:0000256" key="1">
    <source>
        <dbReference type="ARBA" id="ARBA00004123"/>
    </source>
</evidence>
<dbReference type="Gene3D" id="3.30.50.10">
    <property type="entry name" value="Erythroid Transcription Factor GATA-1, subunit A"/>
    <property type="match status" value="1"/>
</dbReference>
<dbReference type="PROSITE" id="PS00344">
    <property type="entry name" value="GATA_ZN_FINGER_1"/>
    <property type="match status" value="1"/>
</dbReference>
<keyword evidence="7" id="KW-0804">Transcription</keyword>
<dbReference type="SMART" id="SM00401">
    <property type="entry name" value="ZnF_GATA"/>
    <property type="match status" value="1"/>
</dbReference>
<keyword evidence="3 9" id="KW-0863">Zinc-finger</keyword>
<keyword evidence="8" id="KW-0539">Nucleus</keyword>
<dbReference type="GO" id="GO:0005634">
    <property type="term" value="C:nucleus"/>
    <property type="evidence" value="ECO:0007669"/>
    <property type="project" value="UniProtKB-SubCell"/>
</dbReference>
<keyword evidence="6" id="KW-0238">DNA-binding</keyword>
<evidence type="ECO:0000259" key="12">
    <source>
        <dbReference type="PROSITE" id="PS51916"/>
    </source>
</evidence>
<dbReference type="EMBL" id="CAXHTB010000023">
    <property type="protein sequence ID" value="CAL0331172.1"/>
    <property type="molecule type" value="Genomic_DNA"/>
</dbReference>
<dbReference type="GO" id="GO:0008270">
    <property type="term" value="F:zinc ion binding"/>
    <property type="evidence" value="ECO:0007669"/>
    <property type="project" value="UniProtKB-KW"/>
</dbReference>
<dbReference type="InterPro" id="IPR044589">
    <property type="entry name" value="GATA26/27"/>
</dbReference>
<dbReference type="AlphaFoldDB" id="A0AAV1YAY4"/>
<evidence type="ECO:0000256" key="3">
    <source>
        <dbReference type="ARBA" id="ARBA00022771"/>
    </source>
</evidence>
<evidence type="ECO:0000313" key="14">
    <source>
        <dbReference type="Proteomes" id="UP001497480"/>
    </source>
</evidence>
<dbReference type="SUPFAM" id="SSF57716">
    <property type="entry name" value="Glucocorticoid receptor-like (DNA-binding domain)"/>
    <property type="match status" value="1"/>
</dbReference>
<comment type="subcellular location">
    <subcellularLocation>
        <location evidence="1">Nucleus</location>
    </subcellularLocation>
</comment>
<dbReference type="CDD" id="cd00202">
    <property type="entry name" value="ZnF_GATA"/>
    <property type="match status" value="1"/>
</dbReference>
<name>A0AAV1YAY4_LUPLU</name>
<organism evidence="13 14">
    <name type="scientific">Lupinus luteus</name>
    <name type="common">European yellow lupine</name>
    <dbReference type="NCBI Taxonomy" id="3873"/>
    <lineage>
        <taxon>Eukaryota</taxon>
        <taxon>Viridiplantae</taxon>
        <taxon>Streptophyta</taxon>
        <taxon>Embryophyta</taxon>
        <taxon>Tracheophyta</taxon>
        <taxon>Spermatophyta</taxon>
        <taxon>Magnoliopsida</taxon>
        <taxon>eudicotyledons</taxon>
        <taxon>Gunneridae</taxon>
        <taxon>Pentapetalae</taxon>
        <taxon>rosids</taxon>
        <taxon>fabids</taxon>
        <taxon>Fabales</taxon>
        <taxon>Fabaceae</taxon>
        <taxon>Papilionoideae</taxon>
        <taxon>50 kb inversion clade</taxon>
        <taxon>genistoids sensu lato</taxon>
        <taxon>core genistoids</taxon>
        <taxon>Genisteae</taxon>
        <taxon>Lupinus</taxon>
    </lineage>
</organism>
<dbReference type="InterPro" id="IPR028020">
    <property type="entry name" value="ASX_DEUBAD_dom"/>
</dbReference>
<evidence type="ECO:0000256" key="4">
    <source>
        <dbReference type="ARBA" id="ARBA00022833"/>
    </source>
</evidence>
<evidence type="ECO:0000256" key="8">
    <source>
        <dbReference type="ARBA" id="ARBA00023242"/>
    </source>
</evidence>
<evidence type="ECO:0000256" key="10">
    <source>
        <dbReference type="SAM" id="MobiDB-lite"/>
    </source>
</evidence>
<proteinExistence type="predicted"/>
<dbReference type="InterPro" id="IPR044867">
    <property type="entry name" value="DEUBAD_dom"/>
</dbReference>
<dbReference type="Proteomes" id="UP001497480">
    <property type="component" value="Unassembled WGS sequence"/>
</dbReference>